<evidence type="ECO:0000256" key="6">
    <source>
        <dbReference type="ARBA" id="ARBA00023004"/>
    </source>
</evidence>
<proteinExistence type="inferred from homology"/>
<feature type="domain" description="4Fe-4S Wbl-type" evidence="12">
    <location>
        <begin position="19"/>
        <end position="77"/>
    </location>
</feature>
<keyword evidence="10" id="KW-1015">Disulfide bond</keyword>
<evidence type="ECO:0000313" key="13">
    <source>
        <dbReference type="EMBL" id="GAA1431944.1"/>
    </source>
</evidence>
<dbReference type="InterPro" id="IPR003482">
    <property type="entry name" value="Whib"/>
</dbReference>
<organism evidence="13 14">
    <name type="scientific">Streptomyces thermospinosisporus</name>
    <dbReference type="NCBI Taxonomy" id="161482"/>
    <lineage>
        <taxon>Bacteria</taxon>
        <taxon>Bacillati</taxon>
        <taxon>Actinomycetota</taxon>
        <taxon>Actinomycetes</taxon>
        <taxon>Kitasatosporales</taxon>
        <taxon>Streptomycetaceae</taxon>
        <taxon>Streptomyces</taxon>
    </lineage>
</organism>
<evidence type="ECO:0000256" key="8">
    <source>
        <dbReference type="ARBA" id="ARBA00023015"/>
    </source>
</evidence>
<comment type="caution">
    <text evidence="13">The sequence shown here is derived from an EMBL/GenBank/DDBJ whole genome shotgun (WGS) entry which is preliminary data.</text>
</comment>
<evidence type="ECO:0000256" key="11">
    <source>
        <dbReference type="ARBA" id="ARBA00023163"/>
    </source>
</evidence>
<evidence type="ECO:0000313" key="14">
    <source>
        <dbReference type="Proteomes" id="UP001500973"/>
    </source>
</evidence>
<comment type="cofactor">
    <cofactor evidence="1">
        <name>[4Fe-4S] cluster</name>
        <dbReference type="ChEBI" id="CHEBI:49883"/>
    </cofactor>
</comment>
<dbReference type="Pfam" id="PF02467">
    <property type="entry name" value="Whib"/>
    <property type="match status" value="1"/>
</dbReference>
<keyword evidence="4" id="KW-0004">4Fe-4S</keyword>
<keyword evidence="9" id="KW-0238">DNA-binding</keyword>
<dbReference type="RefSeq" id="WP_344015597.1">
    <property type="nucleotide sequence ID" value="NZ_BAAAIZ010000090.1"/>
</dbReference>
<keyword evidence="14" id="KW-1185">Reference proteome</keyword>
<evidence type="ECO:0000256" key="5">
    <source>
        <dbReference type="ARBA" id="ARBA00022723"/>
    </source>
</evidence>
<evidence type="ECO:0000256" key="3">
    <source>
        <dbReference type="ARBA" id="ARBA00006597"/>
    </source>
</evidence>
<accession>A0ABP4JVL5</accession>
<keyword evidence="11" id="KW-0804">Transcription</keyword>
<dbReference type="Proteomes" id="UP001500973">
    <property type="component" value="Unassembled WGS sequence"/>
</dbReference>
<dbReference type="PROSITE" id="PS51674">
    <property type="entry name" value="4FE4S_WBL"/>
    <property type="match status" value="1"/>
</dbReference>
<evidence type="ECO:0000259" key="12">
    <source>
        <dbReference type="PROSITE" id="PS51674"/>
    </source>
</evidence>
<keyword evidence="5" id="KW-0479">Metal-binding</keyword>
<gene>
    <name evidence="13" type="ORF">GCM10009601_52030</name>
</gene>
<dbReference type="EMBL" id="BAAAIZ010000090">
    <property type="protein sequence ID" value="GAA1431944.1"/>
    <property type="molecule type" value="Genomic_DNA"/>
</dbReference>
<evidence type="ECO:0000256" key="4">
    <source>
        <dbReference type="ARBA" id="ARBA00022485"/>
    </source>
</evidence>
<dbReference type="PANTHER" id="PTHR38839">
    <property type="entry name" value="TRANSCRIPTIONAL REGULATOR WHID-RELATED"/>
    <property type="match status" value="1"/>
</dbReference>
<keyword evidence="7" id="KW-0411">Iron-sulfur</keyword>
<protein>
    <recommendedName>
        <fullName evidence="12">4Fe-4S Wbl-type domain-containing protein</fullName>
    </recommendedName>
</protein>
<comment type="similarity">
    <text evidence="3">Belongs to the WhiB family.</text>
</comment>
<evidence type="ECO:0000256" key="1">
    <source>
        <dbReference type="ARBA" id="ARBA00001966"/>
    </source>
</evidence>
<name>A0ABP4JVL5_9ACTN</name>
<evidence type="ECO:0000256" key="2">
    <source>
        <dbReference type="ARBA" id="ARBA00004496"/>
    </source>
</evidence>
<evidence type="ECO:0000256" key="10">
    <source>
        <dbReference type="ARBA" id="ARBA00023157"/>
    </source>
</evidence>
<reference evidence="14" key="1">
    <citation type="journal article" date="2019" name="Int. J. Syst. Evol. Microbiol.">
        <title>The Global Catalogue of Microorganisms (GCM) 10K type strain sequencing project: providing services to taxonomists for standard genome sequencing and annotation.</title>
        <authorList>
            <consortium name="The Broad Institute Genomics Platform"/>
            <consortium name="The Broad Institute Genome Sequencing Center for Infectious Disease"/>
            <person name="Wu L."/>
            <person name="Ma J."/>
        </authorList>
    </citation>
    <scope>NUCLEOTIDE SEQUENCE [LARGE SCALE GENOMIC DNA]</scope>
    <source>
        <strain evidence="14">JCM 11756</strain>
    </source>
</reference>
<evidence type="ECO:0000256" key="7">
    <source>
        <dbReference type="ARBA" id="ARBA00023014"/>
    </source>
</evidence>
<keyword evidence="6" id="KW-0408">Iron</keyword>
<dbReference type="InterPro" id="IPR034768">
    <property type="entry name" value="4FE4S_WBL"/>
</dbReference>
<keyword evidence="8" id="KW-0805">Transcription regulation</keyword>
<evidence type="ECO:0000256" key="9">
    <source>
        <dbReference type="ARBA" id="ARBA00023125"/>
    </source>
</evidence>
<sequence length="131" mass="14457">METVEFFSADDVAWQNDALCTTADFDFIPDIETEQGAAEAEARWCRTCPVRTQCLAWAMLHGAEGYWGGTSTYQRAQLRRVRTRAKCPICQATTLVYTDPHELCLACGASWIRDVREQPIAATPLPAAGAA</sequence>
<comment type="subcellular location">
    <subcellularLocation>
        <location evidence="2">Cytoplasm</location>
    </subcellularLocation>
</comment>